<gene>
    <name evidence="1" type="ORF">CDAR_592881</name>
</gene>
<feature type="non-terminal residue" evidence="1">
    <location>
        <position position="27"/>
    </location>
</feature>
<proteinExistence type="predicted"/>
<dbReference type="EMBL" id="BPLQ01011837">
    <property type="protein sequence ID" value="GIY60696.1"/>
    <property type="molecule type" value="Genomic_DNA"/>
</dbReference>
<name>A0AAV4US27_9ARAC</name>
<evidence type="ECO:0000313" key="2">
    <source>
        <dbReference type="Proteomes" id="UP001054837"/>
    </source>
</evidence>
<accession>A0AAV4US27</accession>
<comment type="caution">
    <text evidence="1">The sequence shown here is derived from an EMBL/GenBank/DDBJ whole genome shotgun (WGS) entry which is preliminary data.</text>
</comment>
<protein>
    <submittedName>
        <fullName evidence="1">Uncharacterized protein</fullName>
    </submittedName>
</protein>
<reference evidence="1 2" key="1">
    <citation type="submission" date="2021-06" db="EMBL/GenBank/DDBJ databases">
        <title>Caerostris darwini draft genome.</title>
        <authorList>
            <person name="Kono N."/>
            <person name="Arakawa K."/>
        </authorList>
    </citation>
    <scope>NUCLEOTIDE SEQUENCE [LARGE SCALE GENOMIC DNA]</scope>
</reference>
<dbReference type="Proteomes" id="UP001054837">
    <property type="component" value="Unassembled WGS sequence"/>
</dbReference>
<organism evidence="1 2">
    <name type="scientific">Caerostris darwini</name>
    <dbReference type="NCBI Taxonomy" id="1538125"/>
    <lineage>
        <taxon>Eukaryota</taxon>
        <taxon>Metazoa</taxon>
        <taxon>Ecdysozoa</taxon>
        <taxon>Arthropoda</taxon>
        <taxon>Chelicerata</taxon>
        <taxon>Arachnida</taxon>
        <taxon>Araneae</taxon>
        <taxon>Araneomorphae</taxon>
        <taxon>Entelegynae</taxon>
        <taxon>Araneoidea</taxon>
        <taxon>Araneidae</taxon>
        <taxon>Caerostris</taxon>
    </lineage>
</organism>
<evidence type="ECO:0000313" key="1">
    <source>
        <dbReference type="EMBL" id="GIY60696.1"/>
    </source>
</evidence>
<keyword evidence="2" id="KW-1185">Reference proteome</keyword>
<dbReference type="AlphaFoldDB" id="A0AAV4US27"/>
<sequence>MCQKCWMIRAIAEEDDVKASPGKLVAI</sequence>